<sequence>MRRHLCHCEEAAAAESDEPAAAPAPDPPPVQSDKLTYFLRRPALWAERTILLIGLGDVKTGPLVQLLGAEGDKKVKKHMTEYEKEREADRRRQAAWLPVHDKRFHFQLMSMHVVGADYLPDKVLAHEDKMAVLAEAAKRASEGLHAIALVVPETVDASQVDAYIHYAESITGQGSLEQHGVIVQMTTSDKPAPPPADIPEKLRAKVSGRVIPFRAIPAGSVNMDGWVFRTCRSVPGWVASVVAFVAPLPLVQYLSSRHSLLCQLGRIWRANSYHAVDNEVLAKAREVMAIVNEEVEYQRQVARKIIESYRQTANQKTRDATHNINHVDPSAVYDTQKIEHRRNIKKWIEEIEDAIADPDVSLSPRLIALERELRGLIKTRMPSYLVDHPDYRPPEIDTRTVRQAGELTYSDLDRVVKWMAKAPIPVPGEVMHRDVFTGALMPKEDGSFPDRYKKLTREEILEANRRVNPNSRHIPAHVEALGMGDRA</sequence>
<protein>
    <submittedName>
        <fullName evidence="1">Uncharacterized protein</fullName>
    </submittedName>
</protein>
<dbReference type="Proteomes" id="UP000041254">
    <property type="component" value="Unassembled WGS sequence"/>
</dbReference>
<evidence type="ECO:0000313" key="1">
    <source>
        <dbReference type="EMBL" id="CEM26413.1"/>
    </source>
</evidence>
<name>A0A0G4GBA6_VITBC</name>
<reference evidence="1 2" key="1">
    <citation type="submission" date="2014-11" db="EMBL/GenBank/DDBJ databases">
        <authorList>
            <person name="Zhu J."/>
            <person name="Qi W."/>
            <person name="Song R."/>
        </authorList>
    </citation>
    <scope>NUCLEOTIDE SEQUENCE [LARGE SCALE GENOMIC DNA]</scope>
</reference>
<accession>A0A0G4GBA6</accession>
<gene>
    <name evidence="1" type="ORF">Vbra_22105</name>
</gene>
<dbReference type="AlphaFoldDB" id="A0A0G4GBA6"/>
<dbReference type="InParanoid" id="A0A0G4GBA6"/>
<keyword evidence="2" id="KW-1185">Reference proteome</keyword>
<evidence type="ECO:0000313" key="2">
    <source>
        <dbReference type="Proteomes" id="UP000041254"/>
    </source>
</evidence>
<organism evidence="1 2">
    <name type="scientific">Vitrella brassicaformis (strain CCMP3155)</name>
    <dbReference type="NCBI Taxonomy" id="1169540"/>
    <lineage>
        <taxon>Eukaryota</taxon>
        <taxon>Sar</taxon>
        <taxon>Alveolata</taxon>
        <taxon>Colpodellida</taxon>
        <taxon>Vitrellaceae</taxon>
        <taxon>Vitrella</taxon>
    </lineage>
</organism>
<dbReference type="EMBL" id="CDMY01000614">
    <property type="protein sequence ID" value="CEM26413.1"/>
    <property type="molecule type" value="Genomic_DNA"/>
</dbReference>
<proteinExistence type="predicted"/>
<dbReference type="VEuPathDB" id="CryptoDB:Vbra_22105"/>